<feature type="domain" description="Halobacterial output" evidence="1">
    <location>
        <begin position="12"/>
        <end position="83"/>
    </location>
</feature>
<dbReference type="EMBL" id="CP096658">
    <property type="protein sequence ID" value="UPV99123.1"/>
    <property type="molecule type" value="Genomic_DNA"/>
</dbReference>
<proteinExistence type="predicted"/>
<evidence type="ECO:0000313" key="2">
    <source>
        <dbReference type="EMBL" id="UPV99123.1"/>
    </source>
</evidence>
<protein>
    <recommendedName>
        <fullName evidence="1">Halobacterial output domain-containing protein</fullName>
    </recommendedName>
</protein>
<dbReference type="RefSeq" id="WP_248653625.1">
    <property type="nucleotide sequence ID" value="NZ_CP096658.1"/>
</dbReference>
<dbReference type="Proteomes" id="UP000830434">
    <property type="component" value="Chromosome"/>
</dbReference>
<dbReference type="KEGG" id="haxz:M0R88_11360"/>
<evidence type="ECO:0000313" key="3">
    <source>
        <dbReference type="Proteomes" id="UP000830434"/>
    </source>
</evidence>
<reference evidence="2" key="1">
    <citation type="submission" date="2022-04" db="EMBL/GenBank/DDBJ databases">
        <title>Diverse halophilic archaea isolated from saline environments.</title>
        <authorList>
            <person name="Cui H.-L."/>
        </authorList>
    </citation>
    <scope>NUCLEOTIDE SEQUENCE</scope>
    <source>
        <strain evidence="2">XZYJT40</strain>
    </source>
</reference>
<organism evidence="2 3">
    <name type="scientific">Halorussus gelatinilyticus</name>
    <dbReference type="NCBI Taxonomy" id="2937524"/>
    <lineage>
        <taxon>Archaea</taxon>
        <taxon>Methanobacteriati</taxon>
        <taxon>Methanobacteriota</taxon>
        <taxon>Stenosarchaea group</taxon>
        <taxon>Halobacteria</taxon>
        <taxon>Halobacteriales</taxon>
        <taxon>Haladaptataceae</taxon>
        <taxon>Halorussus</taxon>
    </lineage>
</organism>
<dbReference type="AlphaFoldDB" id="A0A8U0IFR0"/>
<dbReference type="GeneID" id="72190461"/>
<keyword evidence="3" id="KW-1185">Reference proteome</keyword>
<dbReference type="Pfam" id="PF18545">
    <property type="entry name" value="HalOD1"/>
    <property type="match status" value="1"/>
</dbReference>
<gene>
    <name evidence="2" type="ORF">M0R88_11360</name>
</gene>
<sequence length="87" mass="9164">MSQAQTAAAGTSTISQSVVEAVAEAEDVDPMELSPPLYEVIDPDALDQVFAASPTNGRMDGQVTFTYNGYEVTVSGDGYVSVEERGE</sequence>
<name>A0A8U0IFR0_9EURY</name>
<dbReference type="InterPro" id="IPR040624">
    <property type="entry name" value="HalOD1"/>
</dbReference>
<accession>A0A8U0IFR0</accession>
<evidence type="ECO:0000259" key="1">
    <source>
        <dbReference type="Pfam" id="PF18545"/>
    </source>
</evidence>